<evidence type="ECO:0000256" key="4">
    <source>
        <dbReference type="ARBA" id="ARBA00022989"/>
    </source>
</evidence>
<evidence type="ECO:0000256" key="5">
    <source>
        <dbReference type="ARBA" id="ARBA00023002"/>
    </source>
</evidence>
<dbReference type="KEGG" id="dmm:dnm_008670"/>
<dbReference type="InterPro" id="IPR023234">
    <property type="entry name" value="NarG-like_domain"/>
</dbReference>
<feature type="transmembrane region" description="Helical" evidence="7">
    <location>
        <begin position="6"/>
        <end position="23"/>
    </location>
</feature>
<keyword evidence="6 7" id="KW-0472">Membrane</keyword>
<dbReference type="Gene3D" id="1.20.950.20">
    <property type="entry name" value="Transmembrane di-heme cytochromes, Chain C"/>
    <property type="match status" value="1"/>
</dbReference>
<dbReference type="NCBIfam" id="NF038037">
    <property type="entry name" value="cytob_DsrM"/>
    <property type="match status" value="1"/>
</dbReference>
<evidence type="ECO:0000313" key="9">
    <source>
        <dbReference type="EMBL" id="QTA84864.1"/>
    </source>
</evidence>
<keyword evidence="3 7" id="KW-0812">Transmembrane</keyword>
<dbReference type="AlphaFoldDB" id="A0A975BGN7"/>
<evidence type="ECO:0000256" key="2">
    <source>
        <dbReference type="ARBA" id="ARBA00022475"/>
    </source>
</evidence>
<dbReference type="InterPro" id="IPR036197">
    <property type="entry name" value="NarG-like_sf"/>
</dbReference>
<feature type="transmembrane region" description="Helical" evidence="7">
    <location>
        <begin position="216"/>
        <end position="236"/>
    </location>
</feature>
<dbReference type="InterPro" id="IPR047660">
    <property type="entry name" value="DsrM"/>
</dbReference>
<evidence type="ECO:0000313" key="10">
    <source>
        <dbReference type="Proteomes" id="UP000663722"/>
    </source>
</evidence>
<organism evidence="9 10">
    <name type="scientific">Desulfonema magnum</name>
    <dbReference type="NCBI Taxonomy" id="45655"/>
    <lineage>
        <taxon>Bacteria</taxon>
        <taxon>Pseudomonadati</taxon>
        <taxon>Thermodesulfobacteriota</taxon>
        <taxon>Desulfobacteria</taxon>
        <taxon>Desulfobacterales</taxon>
        <taxon>Desulfococcaceae</taxon>
        <taxon>Desulfonema</taxon>
    </lineage>
</organism>
<dbReference type="Pfam" id="PF02665">
    <property type="entry name" value="Nitrate_red_gam"/>
    <property type="match status" value="1"/>
</dbReference>
<evidence type="ECO:0000259" key="8">
    <source>
        <dbReference type="Pfam" id="PF02665"/>
    </source>
</evidence>
<keyword evidence="5" id="KW-0560">Oxidoreductase</keyword>
<evidence type="ECO:0000256" key="7">
    <source>
        <dbReference type="SAM" id="Phobius"/>
    </source>
</evidence>
<feature type="transmembrane region" description="Helical" evidence="7">
    <location>
        <begin position="256"/>
        <end position="279"/>
    </location>
</feature>
<dbReference type="GO" id="GO:0016491">
    <property type="term" value="F:oxidoreductase activity"/>
    <property type="evidence" value="ECO:0007669"/>
    <property type="project" value="UniProtKB-KW"/>
</dbReference>
<keyword evidence="2" id="KW-1003">Cell membrane</keyword>
<proteinExistence type="predicted"/>
<feature type="transmembrane region" description="Helical" evidence="7">
    <location>
        <begin position="126"/>
        <end position="146"/>
    </location>
</feature>
<evidence type="ECO:0000256" key="1">
    <source>
        <dbReference type="ARBA" id="ARBA00004651"/>
    </source>
</evidence>
<reference evidence="9" key="1">
    <citation type="journal article" date="2021" name="Microb. Physiol.">
        <title>Proteogenomic Insights into the Physiology of Marine, Sulfate-Reducing, Filamentous Desulfonema limicola and Desulfonema magnum.</title>
        <authorList>
            <person name="Schnaars V."/>
            <person name="Wohlbrand L."/>
            <person name="Scheve S."/>
            <person name="Hinrichs C."/>
            <person name="Reinhardt R."/>
            <person name="Rabus R."/>
        </authorList>
    </citation>
    <scope>NUCLEOTIDE SEQUENCE</scope>
    <source>
        <strain evidence="9">4be13</strain>
    </source>
</reference>
<dbReference type="GO" id="GO:0005886">
    <property type="term" value="C:plasma membrane"/>
    <property type="evidence" value="ECO:0007669"/>
    <property type="project" value="UniProtKB-SubCell"/>
</dbReference>
<dbReference type="SUPFAM" id="SSF103501">
    <property type="entry name" value="Respiratory nitrate reductase 1 gamma chain"/>
    <property type="match status" value="1"/>
</dbReference>
<gene>
    <name evidence="9" type="primary">dsrM</name>
    <name evidence="9" type="ORF">dnm_008670</name>
</gene>
<name>A0A975BGN7_9BACT</name>
<dbReference type="EMBL" id="CP061800">
    <property type="protein sequence ID" value="QTA84864.1"/>
    <property type="molecule type" value="Genomic_DNA"/>
</dbReference>
<feature type="transmembrane region" description="Helical" evidence="7">
    <location>
        <begin position="183"/>
        <end position="204"/>
    </location>
</feature>
<feature type="transmembrane region" description="Helical" evidence="7">
    <location>
        <begin position="30"/>
        <end position="50"/>
    </location>
</feature>
<evidence type="ECO:0000256" key="6">
    <source>
        <dbReference type="ARBA" id="ARBA00023136"/>
    </source>
</evidence>
<evidence type="ECO:0000256" key="3">
    <source>
        <dbReference type="ARBA" id="ARBA00022692"/>
    </source>
</evidence>
<keyword evidence="4 7" id="KW-1133">Transmembrane helix</keyword>
<accession>A0A975BGN7</accession>
<dbReference type="Proteomes" id="UP000663722">
    <property type="component" value="Chromosome"/>
</dbReference>
<sequence>MNKNYMFSLIAVIVLFLIAYFGVETAGLHVLFGIVIPYLAALIFIVGFVYRVRDWAYSPVPFRIPSTCGQQASLPWIRQATYDNPSSNGGVIVRMILEVLFFRSLFRNMRFELKGGKKLSYIWEKWLWLFALAFHWAFLVVVIRHLRFFAEPVPFWVQFLEYLDGFVRVEFLSDVLQVGLPGVFMSGLVLLVAVIFLFLRRVFISQVNYISLASDYFPLFLIMGIAISGILMRYFIKVDIVGVKEFTMGLATFSPSIPEGVGVIFYVHLLFVSVLLVYFPFSKLMHLGGVFLSPTRNLANNSRAKRHINPWNYPVHVHTYEEYEDEFREKMIEAGLPVEKESN</sequence>
<keyword evidence="10" id="KW-1185">Reference proteome</keyword>
<comment type="subcellular location">
    <subcellularLocation>
        <location evidence="1">Cell membrane</location>
        <topology evidence="1">Multi-pass membrane protein</topology>
    </subcellularLocation>
</comment>
<feature type="domain" description="NarG-like" evidence="8">
    <location>
        <begin position="124"/>
        <end position="287"/>
    </location>
</feature>
<protein>
    <submittedName>
        <fullName evidence="9">Redox complex linked to DsrAB, transmembrane subunit</fullName>
    </submittedName>
</protein>
<dbReference type="RefSeq" id="WP_207681167.1">
    <property type="nucleotide sequence ID" value="NZ_CP061800.1"/>
</dbReference>